<keyword evidence="3" id="KW-1185">Reference proteome</keyword>
<dbReference type="Proteomes" id="UP000630528">
    <property type="component" value="Unassembled WGS sequence"/>
</dbReference>
<dbReference type="SUPFAM" id="SSF53850">
    <property type="entry name" value="Periplasmic binding protein-like II"/>
    <property type="match status" value="1"/>
</dbReference>
<dbReference type="EMBL" id="JAEPWM010000003">
    <property type="protein sequence ID" value="MBK6006592.1"/>
    <property type="molecule type" value="Genomic_DNA"/>
</dbReference>
<sequence length="84" mass="9290">MSDRTPLSRGVDLVLVLGWPDRTGDLVHRTIGAAAFVVCAAPSYWAARGTPRHPLELAQQECLTIRPARNITFPLERALWPALE</sequence>
<feature type="domain" description="LysR substrate-binding" evidence="1">
    <location>
        <begin position="7"/>
        <end position="79"/>
    </location>
</feature>
<evidence type="ECO:0000313" key="2">
    <source>
        <dbReference type="EMBL" id="MBK6006592.1"/>
    </source>
</evidence>
<accession>A0A934TTP6</accession>
<reference evidence="2" key="1">
    <citation type="journal article" date="2012" name="J. Microbiol. Biotechnol.">
        <title>Ramlibacter ginsenosidimutans sp. nov., with ginsenoside-converting activity.</title>
        <authorList>
            <person name="Wang L."/>
            <person name="An D.S."/>
            <person name="Kim S.G."/>
            <person name="Jin F.X."/>
            <person name="Kim S.C."/>
            <person name="Lee S.T."/>
            <person name="Im W.T."/>
        </authorList>
    </citation>
    <scope>NUCLEOTIDE SEQUENCE</scope>
    <source>
        <strain evidence="2">KACC 17527</strain>
    </source>
</reference>
<evidence type="ECO:0000259" key="1">
    <source>
        <dbReference type="Pfam" id="PF03466"/>
    </source>
</evidence>
<dbReference type="InterPro" id="IPR005119">
    <property type="entry name" value="LysR_subst-bd"/>
</dbReference>
<protein>
    <recommendedName>
        <fullName evidence="1">LysR substrate-binding domain-containing protein</fullName>
    </recommendedName>
</protein>
<evidence type="ECO:0000313" key="3">
    <source>
        <dbReference type="Proteomes" id="UP000630528"/>
    </source>
</evidence>
<dbReference type="AlphaFoldDB" id="A0A934TTP6"/>
<reference evidence="2" key="2">
    <citation type="submission" date="2021-01" db="EMBL/GenBank/DDBJ databases">
        <authorList>
            <person name="Kang M."/>
        </authorList>
    </citation>
    <scope>NUCLEOTIDE SEQUENCE</scope>
    <source>
        <strain evidence="2">KACC 17527</strain>
    </source>
</reference>
<name>A0A934TTP6_9BURK</name>
<dbReference type="RefSeq" id="WP_201170286.1">
    <property type="nucleotide sequence ID" value="NZ_JAEPWM010000003.1"/>
</dbReference>
<organism evidence="2 3">
    <name type="scientific">Ramlibacter ginsenosidimutans</name>
    <dbReference type="NCBI Taxonomy" id="502333"/>
    <lineage>
        <taxon>Bacteria</taxon>
        <taxon>Pseudomonadati</taxon>
        <taxon>Pseudomonadota</taxon>
        <taxon>Betaproteobacteria</taxon>
        <taxon>Burkholderiales</taxon>
        <taxon>Comamonadaceae</taxon>
        <taxon>Ramlibacter</taxon>
    </lineage>
</organism>
<dbReference type="Pfam" id="PF03466">
    <property type="entry name" value="LysR_substrate"/>
    <property type="match status" value="1"/>
</dbReference>
<comment type="caution">
    <text evidence="2">The sequence shown here is derived from an EMBL/GenBank/DDBJ whole genome shotgun (WGS) entry which is preliminary data.</text>
</comment>
<dbReference type="Gene3D" id="3.40.190.10">
    <property type="entry name" value="Periplasmic binding protein-like II"/>
    <property type="match status" value="2"/>
</dbReference>
<gene>
    <name evidence="2" type="ORF">JJB11_10855</name>
</gene>
<proteinExistence type="predicted"/>